<evidence type="ECO:0000313" key="12">
    <source>
        <dbReference type="Proteomes" id="UP000481153"/>
    </source>
</evidence>
<evidence type="ECO:0000256" key="9">
    <source>
        <dbReference type="SAM" id="SignalP"/>
    </source>
</evidence>
<keyword evidence="9" id="KW-0732">Signal</keyword>
<evidence type="ECO:0000256" key="1">
    <source>
        <dbReference type="ARBA" id="ARBA00011073"/>
    </source>
</evidence>
<dbReference type="PROSITE" id="PS51892">
    <property type="entry name" value="SUBTILASE"/>
    <property type="match status" value="1"/>
</dbReference>
<comment type="similarity">
    <text evidence="1 7">Belongs to the peptidase S8 family.</text>
</comment>
<dbReference type="VEuPathDB" id="FungiDB:AeMF1_014800"/>
<evidence type="ECO:0000256" key="7">
    <source>
        <dbReference type="PROSITE-ProRule" id="PRU01240"/>
    </source>
</evidence>
<feature type="active site" description="Charge relay system" evidence="7">
    <location>
        <position position="599"/>
    </location>
</feature>
<feature type="signal peptide" evidence="9">
    <location>
        <begin position="1"/>
        <end position="21"/>
    </location>
</feature>
<dbReference type="InterPro" id="IPR034058">
    <property type="entry name" value="TagA/B/C/D_pept_dom"/>
</dbReference>
<dbReference type="Gene3D" id="2.60.120.380">
    <property type="match status" value="1"/>
</dbReference>
<dbReference type="Gene3D" id="3.40.50.200">
    <property type="entry name" value="Peptidase S8/S53 domain"/>
    <property type="match status" value="1"/>
</dbReference>
<dbReference type="InterPro" id="IPR023828">
    <property type="entry name" value="Peptidase_S8_Ser-AS"/>
</dbReference>
<dbReference type="PRINTS" id="PR00723">
    <property type="entry name" value="SUBTILISIN"/>
</dbReference>
<dbReference type="InterPro" id="IPR015500">
    <property type="entry name" value="Peptidase_S8_subtilisin-rel"/>
</dbReference>
<evidence type="ECO:0000256" key="2">
    <source>
        <dbReference type="ARBA" id="ARBA00022670"/>
    </source>
</evidence>
<protein>
    <recommendedName>
        <fullName evidence="6">subtilisin</fullName>
        <ecNumber evidence="6">3.4.21.62</ecNumber>
    </recommendedName>
</protein>
<accession>A0A6G0WNF3</accession>
<organism evidence="11 12">
    <name type="scientific">Aphanomyces euteiches</name>
    <dbReference type="NCBI Taxonomy" id="100861"/>
    <lineage>
        <taxon>Eukaryota</taxon>
        <taxon>Sar</taxon>
        <taxon>Stramenopiles</taxon>
        <taxon>Oomycota</taxon>
        <taxon>Saprolegniomycetes</taxon>
        <taxon>Saprolegniales</taxon>
        <taxon>Verrucalvaceae</taxon>
        <taxon>Aphanomyces</taxon>
    </lineage>
</organism>
<evidence type="ECO:0000256" key="6">
    <source>
        <dbReference type="ARBA" id="ARBA00023619"/>
    </source>
</evidence>
<sequence>MSLMRLHLLRVLVLVALAVEALKFDSANAWCQYFCSPFVLKSPPACAVKCPLNPQRRLYEAQPSLDLLADCPLNLHLNMTSEGASFHSFWTQFQAAIGHLVDGDELLVGACRLALLDSSTNETTPAEGVYIGQQPHNVQERSWLVQLQRHPQEHLCVDLVRSKLEGSSRVSLMSRSNGVNRGATILLVHSSQSLAQEIDLLPCVSKVVALAPLFKLSPLARSVVATYNAQSPPLEIVLAKNVSTTAVFPSLNHGLFVATGIYDVVALRDDGKLVVPPLANFHTWATIVSFLCRQSIVHHITRSATLESFALSIKSRRLDDDIESIIGTDEMYAHGIRGNGVVVGITDSGLYLDHDQFDQNNPREYDEINLNARKVVLYQALADKVDQSSSVTCGHGTHVSGILAGSSFSQKYANVGVAPKAKIAFTDIGKQDPSCADDPNVKCPVKLSTPPDAIDHMGVQLQAGAKIFSYSWGLQKDDYSSQAQNLDQFLYDHPDIVVVIAAGNAGTDGLRTISSPAGAKNVITVGASMSTTASLESKFDCPRMFNPQSVTAYSSQGPTSDGRLKPDVVAPGEILWSAQSQASTSRVKTSDLCPLQGTSQATPVVSGMAVLLHEWLRDGWWKAGSRDLDAGMPYIPSALLKALLIHSARGLYQRLDSNSADELCKNRRSRLLHYPDIAQGFGLPSMSNLAFFGSDSQPLVSFWPNATHPKSPKVGHGDVDFYYFTLEPNDKFRATLVWTDPPGDFLATRMLQNDLDLSITVRGAPWIVVNPLTIDGEKRDSRNNVEMVQVSYNTLKHRVPRDVLNSDASLQLIVRVRGSSVLVHGPQAYSLVATYSPAQVDSTSTTALQSKGHRDGSPQWLWIVLAAGPVMLAALWVVWRHRQRPTVVIRLPSDNERVGLVYGSA</sequence>
<dbReference type="CDD" id="cd04842">
    <property type="entry name" value="Peptidases_S8_Kp43_protease"/>
    <property type="match status" value="1"/>
</dbReference>
<dbReference type="InterPro" id="IPR022398">
    <property type="entry name" value="Peptidase_S8_His-AS"/>
</dbReference>
<keyword evidence="8" id="KW-0812">Transmembrane</keyword>
<dbReference type="EMBL" id="VJMJ01000172">
    <property type="protein sequence ID" value="KAF0728896.1"/>
    <property type="molecule type" value="Genomic_DNA"/>
</dbReference>
<dbReference type="Pfam" id="PF00082">
    <property type="entry name" value="Peptidase_S8"/>
    <property type="match status" value="1"/>
</dbReference>
<keyword evidence="12" id="KW-1185">Reference proteome</keyword>
<evidence type="ECO:0000256" key="3">
    <source>
        <dbReference type="ARBA" id="ARBA00022801"/>
    </source>
</evidence>
<evidence type="ECO:0000256" key="4">
    <source>
        <dbReference type="ARBA" id="ARBA00022825"/>
    </source>
</evidence>
<feature type="chain" id="PRO_5026333805" description="subtilisin" evidence="9">
    <location>
        <begin position="22"/>
        <end position="905"/>
    </location>
</feature>
<dbReference type="InterPro" id="IPR051048">
    <property type="entry name" value="Peptidase_S8/S53_subtilisin"/>
</dbReference>
<evidence type="ECO:0000313" key="11">
    <source>
        <dbReference type="EMBL" id="KAF0728896.1"/>
    </source>
</evidence>
<dbReference type="PANTHER" id="PTHR43399:SF4">
    <property type="entry name" value="CELL WALL-ASSOCIATED PROTEASE"/>
    <property type="match status" value="1"/>
</dbReference>
<dbReference type="InterPro" id="IPR008979">
    <property type="entry name" value="Galactose-bd-like_sf"/>
</dbReference>
<dbReference type="SUPFAM" id="SSF52743">
    <property type="entry name" value="Subtilisin-like"/>
    <property type="match status" value="1"/>
</dbReference>
<dbReference type="InterPro" id="IPR036852">
    <property type="entry name" value="Peptidase_S8/S53_dom_sf"/>
</dbReference>
<feature type="domain" description="Peptidase S8/S53" evidence="10">
    <location>
        <begin position="338"/>
        <end position="657"/>
    </location>
</feature>
<comment type="caution">
    <text evidence="11">The sequence shown here is derived from an EMBL/GenBank/DDBJ whole genome shotgun (WGS) entry which is preliminary data.</text>
</comment>
<name>A0A6G0WNF3_9STRA</name>
<keyword evidence="2 7" id="KW-0645">Protease</keyword>
<keyword evidence="8" id="KW-0472">Membrane</keyword>
<keyword evidence="4 7" id="KW-0720">Serine protease</keyword>
<comment type="catalytic activity">
    <reaction evidence="5">
        <text>Hydrolysis of proteins with broad specificity for peptide bonds, and a preference for a large uncharged residue in P1. Hydrolyzes peptide amides.</text>
        <dbReference type="EC" id="3.4.21.62"/>
    </reaction>
</comment>
<feature type="active site" description="Charge relay system" evidence="7">
    <location>
        <position position="347"/>
    </location>
</feature>
<proteinExistence type="inferred from homology"/>
<dbReference type="AlphaFoldDB" id="A0A6G0WNF3"/>
<gene>
    <name evidence="11" type="ORF">Ae201684_013465</name>
</gene>
<evidence type="ECO:0000259" key="10">
    <source>
        <dbReference type="Pfam" id="PF00082"/>
    </source>
</evidence>
<dbReference type="PROSITE" id="PS00137">
    <property type="entry name" value="SUBTILASE_HIS"/>
    <property type="match status" value="1"/>
</dbReference>
<dbReference type="PANTHER" id="PTHR43399">
    <property type="entry name" value="SUBTILISIN-RELATED"/>
    <property type="match status" value="1"/>
</dbReference>
<dbReference type="GO" id="GO:0006508">
    <property type="term" value="P:proteolysis"/>
    <property type="evidence" value="ECO:0007669"/>
    <property type="project" value="UniProtKB-KW"/>
</dbReference>
<dbReference type="Proteomes" id="UP000481153">
    <property type="component" value="Unassembled WGS sequence"/>
</dbReference>
<evidence type="ECO:0000256" key="8">
    <source>
        <dbReference type="SAM" id="Phobius"/>
    </source>
</evidence>
<evidence type="ECO:0000256" key="5">
    <source>
        <dbReference type="ARBA" id="ARBA00023529"/>
    </source>
</evidence>
<dbReference type="EC" id="3.4.21.62" evidence="6"/>
<keyword evidence="8" id="KW-1133">Transmembrane helix</keyword>
<reference evidence="11 12" key="1">
    <citation type="submission" date="2019-07" db="EMBL/GenBank/DDBJ databases">
        <title>Genomics analysis of Aphanomyces spp. identifies a new class of oomycete effector associated with host adaptation.</title>
        <authorList>
            <person name="Gaulin E."/>
        </authorList>
    </citation>
    <scope>NUCLEOTIDE SEQUENCE [LARGE SCALE GENOMIC DNA]</scope>
    <source>
        <strain evidence="11 12">ATCC 201684</strain>
    </source>
</reference>
<dbReference type="InterPro" id="IPR000209">
    <property type="entry name" value="Peptidase_S8/S53_dom"/>
</dbReference>
<feature type="active site" description="Charge relay system" evidence="7">
    <location>
        <position position="395"/>
    </location>
</feature>
<dbReference type="SUPFAM" id="SSF49785">
    <property type="entry name" value="Galactose-binding domain-like"/>
    <property type="match status" value="1"/>
</dbReference>
<dbReference type="PROSITE" id="PS00138">
    <property type="entry name" value="SUBTILASE_SER"/>
    <property type="match status" value="1"/>
</dbReference>
<keyword evidence="3 7" id="KW-0378">Hydrolase</keyword>
<feature type="transmembrane region" description="Helical" evidence="8">
    <location>
        <begin position="860"/>
        <end position="879"/>
    </location>
</feature>
<dbReference type="GO" id="GO:0004252">
    <property type="term" value="F:serine-type endopeptidase activity"/>
    <property type="evidence" value="ECO:0007669"/>
    <property type="project" value="UniProtKB-UniRule"/>
</dbReference>